<feature type="compositionally biased region" description="Basic and acidic residues" evidence="1">
    <location>
        <begin position="344"/>
        <end position="359"/>
    </location>
</feature>
<organism evidence="2 3">
    <name type="scientific">Symbiodinium microadriaticum</name>
    <name type="common">Dinoflagellate</name>
    <name type="synonym">Zooxanthella microadriatica</name>
    <dbReference type="NCBI Taxonomy" id="2951"/>
    <lineage>
        <taxon>Eukaryota</taxon>
        <taxon>Sar</taxon>
        <taxon>Alveolata</taxon>
        <taxon>Dinophyceae</taxon>
        <taxon>Suessiales</taxon>
        <taxon>Symbiodiniaceae</taxon>
        <taxon>Symbiodinium</taxon>
    </lineage>
</organism>
<keyword evidence="3" id="KW-1185">Reference proteome</keyword>
<feature type="region of interest" description="Disordered" evidence="1">
    <location>
        <begin position="1248"/>
        <end position="1297"/>
    </location>
</feature>
<evidence type="ECO:0000313" key="3">
    <source>
        <dbReference type="Proteomes" id="UP000186817"/>
    </source>
</evidence>
<dbReference type="EMBL" id="LSRX01000052">
    <property type="protein sequence ID" value="OLQ11899.1"/>
    <property type="molecule type" value="Genomic_DNA"/>
</dbReference>
<sequence>MKKEKATAAKAKGSASAKPTSKATPGPKVASPTTHDPFRLSGFAKKMLGVAELEMKEKKVARPLDLKQTPVRWGSLFDGLNAPMHAFKAFGVNATQIFGAECAKAPRVLSLRNTPPEHLYEDARALSKKKPDFFCVRHWKKCECDFVGGEKGPHILIAGFVCKSNSQQNASRFDKDPVDPSSKSMTTFAMAVDAICLTKPEYFVLENVEGCRMSRTGAKQEDEAKDRTTPLQAHEKILSTKLPDYSMANLSISSVPLPETRSRVWIIGSRSRSFPASTWKSLVLHLETKAKEMTPHHFLGLAGPPPVVRTAKPTREQQDWERDAEYHAAFKKAFQQAAAAGRLGGKDTKPQPKPKEMRASAKAKCKLTPRQMAAVDVSEQIIEIEKSKYETPSTSQLADISQSSCRGQIVLHGLYNYDTGCVEPPEKHLALLGYNHLDGLEMVSDKEVFDMSGNGMALTAVSKVMFVEEVHYVIAEEIYALETMDPEPWAGLAALDAVEFEKHMSTAGKFECTVTLDSFPCRCFAHQACLPSVGSIQRVAAHYWKDAHGNWVPNDWPLNETLLHAYKYVLSEVKKQGPLTKEWLQFIRSVRVKFFLCTDDRSYEMKKWEMDEGLGLLAEERTLLGFNLVLAISGISDSLRGPGREPTAAEVSEWLKSAKKSMSPKVVSVYLRIRDRFPAEAVVHRLQVDAGLKRNELLPFIGRSLAKRRIVTYFVNRFKPADKDGVKYVEGRSPAQVLTQTFTNFKSFLESGLCGAIFRDAPHLGWLHELPEFLQDIIEFLAAVLSGTAKYDEAIDAQVAENFLVPAERILANKDVFTMNVELLEKDMAVWLTPPPPPPAAAEVKADESAKPEPEKSDESAAVPEQSEPDPVEEPLSTAPESPPARAETFKMLVLNRCQQDMLERLSADSWDKALLQATTSAKTANIITGNLDIDLNATDGGLPILHIVDCKTLAVTDCENAIRYPFRFGPALDLVKLKNLMANIFGTTEGGSPFRSCDAALIFDGRSRKYDKEVMKHLNAHIKFVPKENLPARKYEVFRMHYHNSSWAVLPRREFLDGGAVRKRATTANLQCPDHLESGICVMGKDFKANLAVIPRKHFDVPSTSLDGFRNQSRGFSGLSLNPEPVRVTADTRSSLASGSTVEQAADLDGELEEEKGLLVFPWEWPENVWDEIFHSMGAAGGQVQIYHHTADQGYAALASLRQKYNYRTSAMSTKHRQLIRELIAFRIVSDVCSGSRDWGRKLRRETSLAGDVPAPQESEIQPTESKKQKTEQNEDKEGDGESSSDSSASSDDEEH</sequence>
<evidence type="ECO:0000256" key="1">
    <source>
        <dbReference type="SAM" id="MobiDB-lite"/>
    </source>
</evidence>
<dbReference type="OrthoDB" id="412077at2759"/>
<feature type="compositionally biased region" description="Low complexity" evidence="1">
    <location>
        <begin position="8"/>
        <end position="24"/>
    </location>
</feature>
<dbReference type="Proteomes" id="UP000186817">
    <property type="component" value="Unassembled WGS sequence"/>
</dbReference>
<comment type="caution">
    <text evidence="2">The sequence shown here is derived from an EMBL/GenBank/DDBJ whole genome shotgun (WGS) entry which is preliminary data.</text>
</comment>
<feature type="region of interest" description="Disordered" evidence="1">
    <location>
        <begin position="341"/>
        <end position="364"/>
    </location>
</feature>
<dbReference type="Gene3D" id="3.40.50.150">
    <property type="entry name" value="Vaccinia Virus protein VP39"/>
    <property type="match status" value="1"/>
</dbReference>
<accession>A0A1Q9EWW2</accession>
<dbReference type="InterPro" id="IPR029063">
    <property type="entry name" value="SAM-dependent_MTases_sf"/>
</dbReference>
<feature type="region of interest" description="Disordered" evidence="1">
    <location>
        <begin position="834"/>
        <end position="885"/>
    </location>
</feature>
<feature type="compositionally biased region" description="Basic and acidic residues" evidence="1">
    <location>
        <begin position="844"/>
        <end position="859"/>
    </location>
</feature>
<name>A0A1Q9EWW2_SYMMI</name>
<feature type="compositionally biased region" description="Basic and acidic residues" evidence="1">
    <location>
        <begin position="1266"/>
        <end position="1277"/>
    </location>
</feature>
<gene>
    <name evidence="2" type="ORF">AK812_SmicGene4239</name>
</gene>
<evidence type="ECO:0000313" key="2">
    <source>
        <dbReference type="EMBL" id="OLQ11899.1"/>
    </source>
</evidence>
<feature type="region of interest" description="Disordered" evidence="1">
    <location>
        <begin position="1"/>
        <end position="37"/>
    </location>
</feature>
<protein>
    <submittedName>
        <fullName evidence="2">Uncharacterized protein</fullName>
    </submittedName>
</protein>
<dbReference type="SUPFAM" id="SSF53335">
    <property type="entry name" value="S-adenosyl-L-methionine-dependent methyltransferases"/>
    <property type="match status" value="1"/>
</dbReference>
<proteinExistence type="predicted"/>
<reference evidence="2 3" key="1">
    <citation type="submission" date="2016-02" db="EMBL/GenBank/DDBJ databases">
        <title>Genome analysis of coral dinoflagellate symbionts highlights evolutionary adaptations to a symbiotic lifestyle.</title>
        <authorList>
            <person name="Aranda M."/>
            <person name="Li Y."/>
            <person name="Liew Y.J."/>
            <person name="Baumgarten S."/>
            <person name="Simakov O."/>
            <person name="Wilson M."/>
            <person name="Piel J."/>
            <person name="Ashoor H."/>
            <person name="Bougouffa S."/>
            <person name="Bajic V.B."/>
            <person name="Ryu T."/>
            <person name="Ravasi T."/>
            <person name="Bayer T."/>
            <person name="Micklem G."/>
            <person name="Kim H."/>
            <person name="Bhak J."/>
            <person name="Lajeunesse T.C."/>
            <person name="Voolstra C.R."/>
        </authorList>
    </citation>
    <scope>NUCLEOTIDE SEQUENCE [LARGE SCALE GENOMIC DNA]</scope>
    <source>
        <strain evidence="2 3">CCMP2467</strain>
    </source>
</reference>